<proteinExistence type="predicted"/>
<reference evidence="1" key="1">
    <citation type="submission" date="2018-02" db="EMBL/GenBank/DDBJ databases">
        <title>Rhizophora mucronata_Transcriptome.</title>
        <authorList>
            <person name="Meera S.P."/>
            <person name="Sreeshan A."/>
            <person name="Augustine A."/>
        </authorList>
    </citation>
    <scope>NUCLEOTIDE SEQUENCE</scope>
    <source>
        <tissue evidence="1">Leaf</tissue>
    </source>
</reference>
<dbReference type="EMBL" id="GGEC01046996">
    <property type="protein sequence ID" value="MBX27480.1"/>
    <property type="molecule type" value="Transcribed_RNA"/>
</dbReference>
<evidence type="ECO:0000313" key="1">
    <source>
        <dbReference type="EMBL" id="MBX27480.1"/>
    </source>
</evidence>
<name>A0A2P2MB75_RHIMU</name>
<accession>A0A2P2MB75</accession>
<organism evidence="1">
    <name type="scientific">Rhizophora mucronata</name>
    <name type="common">Asiatic mangrove</name>
    <dbReference type="NCBI Taxonomy" id="61149"/>
    <lineage>
        <taxon>Eukaryota</taxon>
        <taxon>Viridiplantae</taxon>
        <taxon>Streptophyta</taxon>
        <taxon>Embryophyta</taxon>
        <taxon>Tracheophyta</taxon>
        <taxon>Spermatophyta</taxon>
        <taxon>Magnoliopsida</taxon>
        <taxon>eudicotyledons</taxon>
        <taxon>Gunneridae</taxon>
        <taxon>Pentapetalae</taxon>
        <taxon>rosids</taxon>
        <taxon>fabids</taxon>
        <taxon>Malpighiales</taxon>
        <taxon>Rhizophoraceae</taxon>
        <taxon>Rhizophora</taxon>
    </lineage>
</organism>
<protein>
    <submittedName>
        <fullName evidence="1">Uncharacterized protein</fullName>
    </submittedName>
</protein>
<sequence>MRDFSMSFSLEMEDN</sequence>